<reference evidence="1 2" key="1">
    <citation type="submission" date="2016-11" db="EMBL/GenBank/DDBJ databases">
        <authorList>
            <person name="Jaros S."/>
            <person name="Januszkiewicz K."/>
            <person name="Wedrychowicz H."/>
        </authorList>
    </citation>
    <scope>NUCLEOTIDE SEQUENCE [LARGE SCALE GENOMIC DNA]</scope>
    <source>
        <strain evidence="1 2">ATCC 23634</strain>
    </source>
</reference>
<dbReference type="AlphaFoldDB" id="A0A1K2I0R9"/>
<evidence type="ECO:0008006" key="3">
    <source>
        <dbReference type="Google" id="ProtNLM"/>
    </source>
</evidence>
<dbReference type="InterPro" id="IPR021874">
    <property type="entry name" value="Phage_Mu_Gp27"/>
</dbReference>
<accession>A0A1K2I0R9</accession>
<dbReference type="EMBL" id="FPKU01000003">
    <property type="protein sequence ID" value="SFZ85989.1"/>
    <property type="molecule type" value="Genomic_DNA"/>
</dbReference>
<sequence length="197" mass="21514">MSIRQGRGRVSAIEQLPPEADPIIAWAADELRDRNKTQLEIYQEFFDKLQRLQAEHRGELDFAIPSKSAFNRYSIRLATMTRRLEEVREIAGSIARRFDAGASDDLTIMAAEAIKTLVWEVLSAAGEASIDPKGAAALANALRHAVAAQGLSTARRQKVEADFAAKAADAVSKVAKVKGLTTETEQAILSQILGVER</sequence>
<keyword evidence="2" id="KW-1185">Reference proteome</keyword>
<dbReference type="OrthoDB" id="7594814at2"/>
<evidence type="ECO:0000313" key="2">
    <source>
        <dbReference type="Proteomes" id="UP000183447"/>
    </source>
</evidence>
<gene>
    <name evidence="1" type="ORF">SAMN02983003_3161</name>
</gene>
<evidence type="ECO:0000313" key="1">
    <source>
        <dbReference type="EMBL" id="SFZ85989.1"/>
    </source>
</evidence>
<dbReference type="Pfam" id="PF11985">
    <property type="entry name" value="Phage_Mu_Gp27"/>
    <property type="match status" value="1"/>
</dbReference>
<dbReference type="Proteomes" id="UP000183447">
    <property type="component" value="Unassembled WGS sequence"/>
</dbReference>
<name>A0A1K2I0R9_9HYPH</name>
<protein>
    <recommendedName>
        <fullName evidence="3">DUF3486 family protein</fullName>
    </recommendedName>
</protein>
<organism evidence="1 2">
    <name type="scientific">Devosia enhydra</name>
    <dbReference type="NCBI Taxonomy" id="665118"/>
    <lineage>
        <taxon>Bacteria</taxon>
        <taxon>Pseudomonadati</taxon>
        <taxon>Pseudomonadota</taxon>
        <taxon>Alphaproteobacteria</taxon>
        <taxon>Hyphomicrobiales</taxon>
        <taxon>Devosiaceae</taxon>
        <taxon>Devosia</taxon>
    </lineage>
</organism>
<proteinExistence type="predicted"/>
<dbReference type="RefSeq" id="WP_072345240.1">
    <property type="nucleotide sequence ID" value="NZ_FPKU01000003.1"/>
</dbReference>
<dbReference type="STRING" id="665118.SAMN02983003_3161"/>